<evidence type="ECO:0000256" key="3">
    <source>
        <dbReference type="PIRNR" id="PIRNR000185"/>
    </source>
</evidence>
<name>A0A537JT83_9BACT</name>
<dbReference type="InterPro" id="IPR046346">
    <property type="entry name" value="Aminoacid_DH-like_N_sf"/>
</dbReference>
<feature type="domain" description="Glutamate/phenylalanine/leucine/valine/L-tryptophan dehydrogenase C-terminal" evidence="8">
    <location>
        <begin position="182"/>
        <end position="412"/>
    </location>
</feature>
<feature type="binding site" evidence="5">
    <location>
        <position position="348"/>
    </location>
    <ligand>
        <name>substrate</name>
    </ligand>
</feature>
<accession>A0A537JT83</accession>
<evidence type="ECO:0000256" key="4">
    <source>
        <dbReference type="PIRSR" id="PIRSR000185-1"/>
    </source>
</evidence>
<dbReference type="FunFam" id="3.40.50.10860:FF:000003">
    <property type="entry name" value="Glutamate dehydrogenase"/>
    <property type="match status" value="1"/>
</dbReference>
<dbReference type="InterPro" id="IPR006095">
    <property type="entry name" value="Glu/Leu/Phe/Val/Trp_DH"/>
</dbReference>
<feature type="binding site" evidence="5">
    <location>
        <position position="93"/>
    </location>
    <ligand>
        <name>substrate</name>
    </ligand>
</feature>
<dbReference type="GO" id="GO:0006538">
    <property type="term" value="P:L-glutamate catabolic process"/>
    <property type="evidence" value="ECO:0007669"/>
    <property type="project" value="TreeGrafter"/>
</dbReference>
<feature type="binding site" evidence="5">
    <location>
        <position position="189"/>
    </location>
    <ligand>
        <name>NAD(+)</name>
        <dbReference type="ChEBI" id="CHEBI:57540"/>
    </ligand>
</feature>
<organism evidence="9 10">
    <name type="scientific">Candidatus Segetimicrobium genomatis</name>
    <dbReference type="NCBI Taxonomy" id="2569760"/>
    <lineage>
        <taxon>Bacteria</taxon>
        <taxon>Bacillati</taxon>
        <taxon>Candidatus Sysuimicrobiota</taxon>
        <taxon>Candidatus Sysuimicrobiia</taxon>
        <taxon>Candidatus Sysuimicrobiales</taxon>
        <taxon>Candidatus Segetimicrobiaceae</taxon>
        <taxon>Candidatus Segetimicrobium</taxon>
    </lineage>
</organism>
<feature type="binding site" evidence="5">
    <location>
        <position position="69"/>
    </location>
    <ligand>
        <name>substrate</name>
    </ligand>
</feature>
<feature type="binding site" evidence="5">
    <location>
        <position position="220"/>
    </location>
    <ligand>
        <name>NAD(+)</name>
        <dbReference type="ChEBI" id="CHEBI:57540"/>
    </ligand>
</feature>
<dbReference type="PIRSF" id="PIRSF000185">
    <property type="entry name" value="Glu_DH"/>
    <property type="match status" value="1"/>
</dbReference>
<dbReference type="Pfam" id="PF02812">
    <property type="entry name" value="ELFV_dehydrog_N"/>
    <property type="match status" value="1"/>
</dbReference>
<evidence type="ECO:0000256" key="5">
    <source>
        <dbReference type="PIRSR" id="PIRSR000185-2"/>
    </source>
</evidence>
<dbReference type="PROSITE" id="PS00074">
    <property type="entry name" value="GLFV_DEHYDROGENASE"/>
    <property type="match status" value="1"/>
</dbReference>
<dbReference type="Pfam" id="PF00208">
    <property type="entry name" value="ELFV_dehydrog"/>
    <property type="match status" value="1"/>
</dbReference>
<dbReference type="InterPro" id="IPR033922">
    <property type="entry name" value="NAD_bind_Glu_DH"/>
</dbReference>
<reference evidence="9 10" key="1">
    <citation type="journal article" date="2019" name="Nat. Microbiol.">
        <title>Mediterranean grassland soil C-N compound turnover is dependent on rainfall and depth, and is mediated by genomically divergent microorganisms.</title>
        <authorList>
            <person name="Diamond S."/>
            <person name="Andeer P.F."/>
            <person name="Li Z."/>
            <person name="Crits-Christoph A."/>
            <person name="Burstein D."/>
            <person name="Anantharaman K."/>
            <person name="Lane K.R."/>
            <person name="Thomas B.C."/>
            <person name="Pan C."/>
            <person name="Northen T.R."/>
            <person name="Banfield J.F."/>
        </authorList>
    </citation>
    <scope>NUCLEOTIDE SEQUENCE [LARGE SCALE GENOMIC DNA]</scope>
    <source>
        <strain evidence="9">NP_3</strain>
    </source>
</reference>
<gene>
    <name evidence="9" type="ORF">E6H00_17575</name>
</gene>
<dbReference type="GO" id="GO:0004352">
    <property type="term" value="F:glutamate dehydrogenase (NAD+) activity"/>
    <property type="evidence" value="ECO:0007669"/>
    <property type="project" value="TreeGrafter"/>
</dbReference>
<feature type="site" description="Important for catalysis" evidence="6">
    <location>
        <position position="145"/>
    </location>
</feature>
<keyword evidence="5" id="KW-0520">NAD</keyword>
<dbReference type="PANTHER" id="PTHR11606">
    <property type="entry name" value="GLUTAMATE DEHYDROGENASE"/>
    <property type="match status" value="1"/>
</dbReference>
<evidence type="ECO:0000259" key="8">
    <source>
        <dbReference type="SMART" id="SM00839"/>
    </source>
</evidence>
<comment type="caution">
    <text evidence="9">The sequence shown here is derived from an EMBL/GenBank/DDBJ whole genome shotgun (WGS) entry which is preliminary data.</text>
</comment>
<dbReference type="InterPro" id="IPR006097">
    <property type="entry name" value="Glu/Leu/Phe/Val/Trp_DH_dimer"/>
</dbReference>
<dbReference type="SMART" id="SM00839">
    <property type="entry name" value="ELFV_dehydrog"/>
    <property type="match status" value="1"/>
</dbReference>
<dbReference type="Gene3D" id="3.40.50.10860">
    <property type="entry name" value="Leucine Dehydrogenase, chain A, domain 1"/>
    <property type="match status" value="1"/>
</dbReference>
<evidence type="ECO:0000256" key="6">
    <source>
        <dbReference type="PIRSR" id="PIRSR000185-3"/>
    </source>
</evidence>
<keyword evidence="2 3" id="KW-0560">Oxidoreductase</keyword>
<evidence type="ECO:0000256" key="2">
    <source>
        <dbReference type="ARBA" id="ARBA00023002"/>
    </source>
</evidence>
<dbReference type="SUPFAM" id="SSF51735">
    <property type="entry name" value="NAD(P)-binding Rossmann-fold domains"/>
    <property type="match status" value="1"/>
</dbReference>
<dbReference type="EMBL" id="VBAK01000184">
    <property type="protein sequence ID" value="TMI86743.1"/>
    <property type="molecule type" value="Genomic_DNA"/>
</dbReference>
<dbReference type="Proteomes" id="UP000318509">
    <property type="component" value="Unassembled WGS sequence"/>
</dbReference>
<dbReference type="InterPro" id="IPR033524">
    <property type="entry name" value="Glu/Leu/Phe/Val_DH_AS"/>
</dbReference>
<dbReference type="AlphaFoldDB" id="A0A537JT83"/>
<sequence length="415" mass="44670">MPPQDPWEMALQQFQVAADHLSLKRGIRECLAYPHRELVVHFPVGMDDGSVRIFTGYRVHHSPVLGPTKGGIRYSPEVRLNEVRALAMWMTWKSALMHLPFGGAKGGVTCDPRQLSPGELERLTRRYATEISILMGPKSDIPAPDVGTNAQVMAWIMDTYSMHRGYSVSSVVTGKPISIGGSVGRSDATGRGVMIAAREAARLRGMPFAGSRVAVQGFGNVGEAVARLMHAQGCRIVALSDIYGGIYAPEGLDPIAVRQHARQTGRVEGFPGTEPVSNSEVLERPCDFLIPAAIEGQITGENAARVQAAVVVEGANGPTTPEADAILAGRGVLVVPDILANAGGVTVSYFEWVQDLQSWFWSEGEINEHLERIMVSTFNRVAALAAERRVGLRTAALIAAVSRVADALTTRGIYP</sequence>
<keyword evidence="5" id="KW-0547">Nucleotide-binding</keyword>
<feature type="active site" description="Proton donor" evidence="4">
    <location>
        <position position="105"/>
    </location>
</feature>
<evidence type="ECO:0000313" key="9">
    <source>
        <dbReference type="EMBL" id="TMI86743.1"/>
    </source>
</evidence>
<dbReference type="InterPro" id="IPR036291">
    <property type="entry name" value="NAD(P)-bd_dom_sf"/>
</dbReference>
<comment type="similarity">
    <text evidence="1 3 7">Belongs to the Glu/Leu/Phe/Val dehydrogenases family.</text>
</comment>
<evidence type="ECO:0000256" key="7">
    <source>
        <dbReference type="RuleBase" id="RU004417"/>
    </source>
</evidence>
<dbReference type="GO" id="GO:0000166">
    <property type="term" value="F:nucleotide binding"/>
    <property type="evidence" value="ECO:0007669"/>
    <property type="project" value="UniProtKB-KW"/>
</dbReference>
<dbReference type="CDD" id="cd01076">
    <property type="entry name" value="NAD_bind_1_Glu_DH"/>
    <property type="match status" value="1"/>
</dbReference>
<evidence type="ECO:0000256" key="1">
    <source>
        <dbReference type="ARBA" id="ARBA00006382"/>
    </source>
</evidence>
<protein>
    <recommendedName>
        <fullName evidence="3">Glutamate dehydrogenase</fullName>
    </recommendedName>
</protein>
<proteinExistence type="inferred from homology"/>
<dbReference type="PANTHER" id="PTHR11606:SF13">
    <property type="entry name" value="GLUTAMATE DEHYDROGENASE 1, MITOCHONDRIAL"/>
    <property type="match status" value="1"/>
</dbReference>
<dbReference type="Gene3D" id="3.40.50.720">
    <property type="entry name" value="NAD(P)-binding Rossmann-like Domain"/>
    <property type="match status" value="1"/>
</dbReference>
<dbReference type="InterPro" id="IPR006096">
    <property type="entry name" value="Glu/Leu/Phe/Val/Trp_DH_C"/>
</dbReference>
<dbReference type="SUPFAM" id="SSF53223">
    <property type="entry name" value="Aminoacid dehydrogenase-like, N-terminal domain"/>
    <property type="match status" value="1"/>
</dbReference>
<dbReference type="PRINTS" id="PR00082">
    <property type="entry name" value="GLFDHDRGNASE"/>
</dbReference>
<evidence type="ECO:0000313" key="10">
    <source>
        <dbReference type="Proteomes" id="UP000318509"/>
    </source>
</evidence>
<dbReference type="InterPro" id="IPR014362">
    <property type="entry name" value="Glu_DH"/>
</dbReference>